<dbReference type="AlphaFoldDB" id="A0A2P2PVV2"/>
<evidence type="ECO:0000313" key="1">
    <source>
        <dbReference type="EMBL" id="MBX58868.1"/>
    </source>
</evidence>
<proteinExistence type="predicted"/>
<protein>
    <submittedName>
        <fullName evidence="1">Uncharacterized protein</fullName>
    </submittedName>
</protein>
<accession>A0A2P2PVV2</accession>
<name>A0A2P2PVV2_RHIMU</name>
<dbReference type="EMBL" id="GGEC01078384">
    <property type="protein sequence ID" value="MBX58868.1"/>
    <property type="molecule type" value="Transcribed_RNA"/>
</dbReference>
<organism evidence="1">
    <name type="scientific">Rhizophora mucronata</name>
    <name type="common">Asiatic mangrove</name>
    <dbReference type="NCBI Taxonomy" id="61149"/>
    <lineage>
        <taxon>Eukaryota</taxon>
        <taxon>Viridiplantae</taxon>
        <taxon>Streptophyta</taxon>
        <taxon>Embryophyta</taxon>
        <taxon>Tracheophyta</taxon>
        <taxon>Spermatophyta</taxon>
        <taxon>Magnoliopsida</taxon>
        <taxon>eudicotyledons</taxon>
        <taxon>Gunneridae</taxon>
        <taxon>Pentapetalae</taxon>
        <taxon>rosids</taxon>
        <taxon>fabids</taxon>
        <taxon>Malpighiales</taxon>
        <taxon>Rhizophoraceae</taxon>
        <taxon>Rhizophora</taxon>
    </lineage>
</organism>
<reference evidence="1" key="1">
    <citation type="submission" date="2018-02" db="EMBL/GenBank/DDBJ databases">
        <title>Rhizophora mucronata_Transcriptome.</title>
        <authorList>
            <person name="Meera S.P."/>
            <person name="Sreeshan A."/>
            <person name="Augustine A."/>
        </authorList>
    </citation>
    <scope>NUCLEOTIDE SEQUENCE</scope>
    <source>
        <tissue evidence="1">Leaf</tissue>
    </source>
</reference>
<sequence length="25" mass="2764">MLLLIPSFLIGRRVFCSTEPSELAA</sequence>